<proteinExistence type="predicted"/>
<gene>
    <name evidence="1" type="ORF">DOI44_07475</name>
</gene>
<dbReference type="Proteomes" id="UP000839597">
    <property type="component" value="Unassembled WGS sequence"/>
</dbReference>
<sequence>MMTLKPMGTPGKCPAHLRAWTAEDDELLINLYPSMKKAQVAIMLGRTASAVAHRVCILQDAGRLPYKKPRLTPEQRRFIRDNRHSMTIKAIAAYLGVGTATIKYTARAMGVSYRKYGDMCSITRYPDSDVGLIRQLRDEYNLTFRELGEKFDMHPGTCWKLYAYRQTADYAIAREYLPR</sequence>
<evidence type="ECO:0000313" key="1">
    <source>
        <dbReference type="EMBL" id="EBR8432884.1"/>
    </source>
</evidence>
<accession>A0A5U8J5L6</accession>
<comment type="caution">
    <text evidence="1">The sequence shown here is derived from an EMBL/GenBank/DDBJ whole genome shotgun (WGS) entry which is preliminary data.</text>
</comment>
<name>A0A5U8J5L6_SALET</name>
<dbReference type="AlphaFoldDB" id="A0A5U8J5L6"/>
<dbReference type="EMBL" id="AAGTPA010000006">
    <property type="protein sequence ID" value="EBR8432884.1"/>
    <property type="molecule type" value="Genomic_DNA"/>
</dbReference>
<reference evidence="1" key="1">
    <citation type="submission" date="2018-06" db="EMBL/GenBank/DDBJ databases">
        <authorList>
            <person name="Ashton P.M."/>
            <person name="Dallman T."/>
            <person name="Nair S."/>
            <person name="De Pinna E."/>
            <person name="Peters T."/>
            <person name="Grant K."/>
        </authorList>
    </citation>
    <scope>NUCLEOTIDE SEQUENCE [LARGE SCALE GENOMIC DNA]</scope>
    <source>
        <strain evidence="1">449454</strain>
    </source>
</reference>
<protein>
    <submittedName>
        <fullName evidence="1">AsnC family protein</fullName>
    </submittedName>
</protein>
<organism evidence="1">
    <name type="scientific">Salmonella enterica subsp. enterica serovar Panama</name>
    <dbReference type="NCBI Taxonomy" id="29472"/>
    <lineage>
        <taxon>Bacteria</taxon>
        <taxon>Pseudomonadati</taxon>
        <taxon>Pseudomonadota</taxon>
        <taxon>Gammaproteobacteria</taxon>
        <taxon>Enterobacterales</taxon>
        <taxon>Enterobacteriaceae</taxon>
        <taxon>Salmonella</taxon>
    </lineage>
</organism>